<feature type="compositionally biased region" description="Low complexity" evidence="2">
    <location>
        <begin position="220"/>
        <end position="241"/>
    </location>
</feature>
<dbReference type="InterPro" id="IPR011990">
    <property type="entry name" value="TPR-like_helical_dom_sf"/>
</dbReference>
<dbReference type="GO" id="GO:0036064">
    <property type="term" value="C:ciliary basal body"/>
    <property type="evidence" value="ECO:0007669"/>
    <property type="project" value="TreeGrafter"/>
</dbReference>
<evidence type="ECO:0000256" key="1">
    <source>
        <dbReference type="PROSITE-ProRule" id="PRU00339"/>
    </source>
</evidence>
<dbReference type="GO" id="GO:0097730">
    <property type="term" value="C:non-motile cilium"/>
    <property type="evidence" value="ECO:0007669"/>
    <property type="project" value="TreeGrafter"/>
</dbReference>
<evidence type="ECO:0000256" key="2">
    <source>
        <dbReference type="SAM" id="MobiDB-lite"/>
    </source>
</evidence>
<protein>
    <submittedName>
        <fullName evidence="3">Uncharacterized protein</fullName>
    </submittedName>
</protein>
<dbReference type="Pfam" id="PF13181">
    <property type="entry name" value="TPR_8"/>
    <property type="match status" value="2"/>
</dbReference>
<feature type="region of interest" description="Disordered" evidence="2">
    <location>
        <begin position="214"/>
        <end position="257"/>
    </location>
</feature>
<dbReference type="EMBL" id="GEDC01003542">
    <property type="protein sequence ID" value="JAS33756.1"/>
    <property type="molecule type" value="Transcribed_RNA"/>
</dbReference>
<feature type="region of interest" description="Disordered" evidence="2">
    <location>
        <begin position="274"/>
        <end position="324"/>
    </location>
</feature>
<feature type="compositionally biased region" description="Acidic residues" evidence="2">
    <location>
        <begin position="312"/>
        <end position="324"/>
    </location>
</feature>
<name>A0A1B6E758_9HEMI</name>
<dbReference type="GO" id="GO:0005814">
    <property type="term" value="C:centriole"/>
    <property type="evidence" value="ECO:0007669"/>
    <property type="project" value="TreeGrafter"/>
</dbReference>
<dbReference type="GO" id="GO:1905515">
    <property type="term" value="P:non-motile cilium assembly"/>
    <property type="evidence" value="ECO:0007669"/>
    <property type="project" value="TreeGrafter"/>
</dbReference>
<feature type="non-terminal residue" evidence="3">
    <location>
        <position position="1"/>
    </location>
</feature>
<dbReference type="AlphaFoldDB" id="A0A1B6E758"/>
<dbReference type="SMART" id="SM00028">
    <property type="entry name" value="TPR"/>
    <property type="match status" value="4"/>
</dbReference>
<dbReference type="GO" id="GO:0042073">
    <property type="term" value="P:intraciliary transport"/>
    <property type="evidence" value="ECO:0007669"/>
    <property type="project" value="TreeGrafter"/>
</dbReference>
<feature type="non-terminal residue" evidence="3">
    <location>
        <position position="324"/>
    </location>
</feature>
<reference evidence="3" key="1">
    <citation type="submission" date="2015-12" db="EMBL/GenBank/DDBJ databases">
        <title>De novo transcriptome assembly of four potential Pierce s Disease insect vectors from Arizona vineyards.</title>
        <authorList>
            <person name="Tassone E.E."/>
        </authorList>
    </citation>
    <scope>NUCLEOTIDE SEQUENCE</scope>
</reference>
<dbReference type="GO" id="GO:0097546">
    <property type="term" value="C:ciliary base"/>
    <property type="evidence" value="ECO:0007669"/>
    <property type="project" value="TreeGrafter"/>
</dbReference>
<dbReference type="GO" id="GO:0019894">
    <property type="term" value="F:kinesin binding"/>
    <property type="evidence" value="ECO:0007669"/>
    <property type="project" value="TreeGrafter"/>
</dbReference>
<dbReference type="SUPFAM" id="SSF48452">
    <property type="entry name" value="TPR-like"/>
    <property type="match status" value="1"/>
</dbReference>
<accession>A0A1B6E758</accession>
<proteinExistence type="predicted"/>
<dbReference type="Gene3D" id="1.25.40.10">
    <property type="entry name" value="Tetratricopeptide repeat domain"/>
    <property type="match status" value="1"/>
</dbReference>
<dbReference type="InterPro" id="IPR019734">
    <property type="entry name" value="TPR_rpt"/>
</dbReference>
<dbReference type="PANTHER" id="PTHR44117">
    <property type="entry name" value="INTRAFLAGELLAR TRANSPORT PROTEIN 88 HOMOLOG"/>
    <property type="match status" value="1"/>
</dbReference>
<evidence type="ECO:0000313" key="3">
    <source>
        <dbReference type="EMBL" id="JAS33756.1"/>
    </source>
</evidence>
<dbReference type="Pfam" id="PF13432">
    <property type="entry name" value="TPR_16"/>
    <property type="match status" value="1"/>
</dbReference>
<gene>
    <name evidence="3" type="ORF">g.37139</name>
</gene>
<organism evidence="3">
    <name type="scientific">Clastoptera arizonana</name>
    <name type="common">Arizona spittle bug</name>
    <dbReference type="NCBI Taxonomy" id="38151"/>
    <lineage>
        <taxon>Eukaryota</taxon>
        <taxon>Metazoa</taxon>
        <taxon>Ecdysozoa</taxon>
        <taxon>Arthropoda</taxon>
        <taxon>Hexapoda</taxon>
        <taxon>Insecta</taxon>
        <taxon>Pterygota</taxon>
        <taxon>Neoptera</taxon>
        <taxon>Paraneoptera</taxon>
        <taxon>Hemiptera</taxon>
        <taxon>Auchenorrhyncha</taxon>
        <taxon>Cercopoidea</taxon>
        <taxon>Clastopteridae</taxon>
        <taxon>Clastoptera</taxon>
    </lineage>
</organism>
<feature type="repeat" description="TPR" evidence="1">
    <location>
        <begin position="45"/>
        <end position="78"/>
    </location>
</feature>
<dbReference type="PROSITE" id="PS50005">
    <property type="entry name" value="TPR"/>
    <property type="match status" value="2"/>
</dbReference>
<dbReference type="PANTHER" id="PTHR44117:SF1">
    <property type="entry name" value="INTRAFLAGELLAR TRANSPORT PROTEIN 88 HOMOLOG"/>
    <property type="match status" value="1"/>
</dbReference>
<keyword evidence="1" id="KW-0802">TPR repeat</keyword>
<sequence length="324" mass="36469">NLALESDASCIEALYNLGLVNKQLGMFEDALDCFLKLHAIISHHPQVLYQLGHLHELVGDLDQAVEWFLQLLGIIPSDPGVLRKLGELFDNENDKQQAFHYHYESYRYFPSHLPVLDWLGSYFVGLQVPEKAIAFYEKAALMQPNEAKWRLLIGSCHRRSGNYQLALKTYKDIHNMFPENIECLKFLIRICSDLGLKEASEYALKLKKAEKAKELRERVSSSQSGSRRSSGRSSQGVPSPSLGDTTPPVHGLRPNPASRLSKMSFLENSSDVYIHSPQTNEIDAGYSDPLGGPQERPRTAAGLRSRSRIDDDFGDEELTEDLLP</sequence>
<feature type="repeat" description="TPR" evidence="1">
    <location>
        <begin position="147"/>
        <end position="180"/>
    </location>
</feature>